<gene>
    <name evidence="1" type="ORF">HNR25_001035</name>
</gene>
<evidence type="ECO:0000313" key="1">
    <source>
        <dbReference type="EMBL" id="MBB5997284.1"/>
    </source>
</evidence>
<comment type="caution">
    <text evidence="1">The sequence shown here is derived from an EMBL/GenBank/DDBJ whole genome shotgun (WGS) entry which is preliminary data.</text>
</comment>
<dbReference type="RefSeq" id="WP_184633574.1">
    <property type="nucleotide sequence ID" value="NZ_BAABKT010000004.1"/>
</dbReference>
<dbReference type="AlphaFoldDB" id="A0A841E4B2"/>
<accession>A0A841E4B2</accession>
<evidence type="ECO:0000313" key="2">
    <source>
        <dbReference type="Proteomes" id="UP000578077"/>
    </source>
</evidence>
<protein>
    <submittedName>
        <fullName evidence="1">Uncharacterized protein</fullName>
    </submittedName>
</protein>
<name>A0A841E4B2_9ACTN</name>
<dbReference type="Proteomes" id="UP000578077">
    <property type="component" value="Unassembled WGS sequence"/>
</dbReference>
<reference evidence="1 2" key="1">
    <citation type="submission" date="2020-08" db="EMBL/GenBank/DDBJ databases">
        <title>Sequencing the genomes of 1000 actinobacteria strains.</title>
        <authorList>
            <person name="Klenk H.-P."/>
        </authorList>
    </citation>
    <scope>NUCLEOTIDE SEQUENCE [LARGE SCALE GENOMIC DNA]</scope>
    <source>
        <strain evidence="1 2">DSM 44593</strain>
    </source>
</reference>
<keyword evidence="2" id="KW-1185">Reference proteome</keyword>
<proteinExistence type="predicted"/>
<sequence length="57" mass="6338">MSAPRRDGDDAVLVEHPLPRTPQVWHLYPVAVLLSGEWLAPTPPPGEHGEHIRVAIR</sequence>
<organism evidence="1 2">
    <name type="scientific">Streptomonospora salina</name>
    <dbReference type="NCBI Taxonomy" id="104205"/>
    <lineage>
        <taxon>Bacteria</taxon>
        <taxon>Bacillati</taxon>
        <taxon>Actinomycetota</taxon>
        <taxon>Actinomycetes</taxon>
        <taxon>Streptosporangiales</taxon>
        <taxon>Nocardiopsidaceae</taxon>
        <taxon>Streptomonospora</taxon>
    </lineage>
</organism>
<dbReference type="EMBL" id="JACHLY010000001">
    <property type="protein sequence ID" value="MBB5997284.1"/>
    <property type="molecule type" value="Genomic_DNA"/>
</dbReference>